<organism evidence="2 3">
    <name type="scientific">Knoellia remsis</name>
    <dbReference type="NCBI Taxonomy" id="407159"/>
    <lineage>
        <taxon>Bacteria</taxon>
        <taxon>Bacillati</taxon>
        <taxon>Actinomycetota</taxon>
        <taxon>Actinomycetes</taxon>
        <taxon>Micrococcales</taxon>
        <taxon>Intrasporangiaceae</taxon>
        <taxon>Knoellia</taxon>
    </lineage>
</organism>
<dbReference type="RefSeq" id="WP_106296175.1">
    <property type="nucleotide sequence ID" value="NZ_PVTI01000002.1"/>
</dbReference>
<reference evidence="2 3" key="1">
    <citation type="submission" date="2018-03" db="EMBL/GenBank/DDBJ databases">
        <title>Genomic Encyclopedia of Archaeal and Bacterial Type Strains, Phase II (KMG-II): from individual species to whole genera.</title>
        <authorList>
            <person name="Goeker M."/>
        </authorList>
    </citation>
    <scope>NUCLEOTIDE SEQUENCE [LARGE SCALE GENOMIC DNA]</scope>
    <source>
        <strain evidence="2 3">ATCC BAA-1496</strain>
    </source>
</reference>
<keyword evidence="3" id="KW-1185">Reference proteome</keyword>
<name>A0A2T0UZC3_9MICO</name>
<comment type="caution">
    <text evidence="2">The sequence shown here is derived from an EMBL/GenBank/DDBJ whole genome shotgun (WGS) entry which is preliminary data.</text>
</comment>
<proteinExistence type="predicted"/>
<protein>
    <submittedName>
        <fullName evidence="2">Uncharacterized protein</fullName>
    </submittedName>
</protein>
<sequence length="300" mass="31588">MTRADVGALFDGLIDDAAVFPPGNAPLDVAVQRHRAHRAASYAAVVGPLLVPVSDVEALVAEAGAPDAAGALRVGLIARPGVDPADVVAAIERLRDEPGVEVDGAELGWFPGWRDLAVDGLPLTLEIPRGENRDRALEDVRAGSDEAGHAVQAKFRTGATPTWEWPDEAELGAFIHDAARLGVPFKLTGGLHHAVRADWSDDGSDPQHGVLNVLLAIHSAANDGALPAVESLLSQRDSRMLADAVADLDETEARRVRSLLTAYGCCEVTDPIGELDDLGLLDLDDSDDPQTDPTEETPAP</sequence>
<gene>
    <name evidence="2" type="ORF">BCF74_10219</name>
</gene>
<dbReference type="Proteomes" id="UP000237822">
    <property type="component" value="Unassembled WGS sequence"/>
</dbReference>
<evidence type="ECO:0000256" key="1">
    <source>
        <dbReference type="SAM" id="MobiDB-lite"/>
    </source>
</evidence>
<feature type="region of interest" description="Disordered" evidence="1">
    <location>
        <begin position="279"/>
        <end position="300"/>
    </location>
</feature>
<evidence type="ECO:0000313" key="2">
    <source>
        <dbReference type="EMBL" id="PRY63188.1"/>
    </source>
</evidence>
<evidence type="ECO:0000313" key="3">
    <source>
        <dbReference type="Proteomes" id="UP000237822"/>
    </source>
</evidence>
<dbReference type="EMBL" id="PVTI01000002">
    <property type="protein sequence ID" value="PRY63188.1"/>
    <property type="molecule type" value="Genomic_DNA"/>
</dbReference>
<dbReference type="OrthoDB" id="9778153at2"/>
<accession>A0A2T0UZC3</accession>
<dbReference type="AlphaFoldDB" id="A0A2T0UZC3"/>